<dbReference type="KEGG" id="gax:Pan161_13070"/>
<protein>
    <submittedName>
        <fullName evidence="1">Uncharacterized protein</fullName>
    </submittedName>
</protein>
<accession>A0A517V9J6</accession>
<proteinExistence type="predicted"/>
<reference evidence="1 2" key="1">
    <citation type="submission" date="2019-02" db="EMBL/GenBank/DDBJ databases">
        <title>Deep-cultivation of Planctomycetes and their phenomic and genomic characterization uncovers novel biology.</title>
        <authorList>
            <person name="Wiegand S."/>
            <person name="Jogler M."/>
            <person name="Boedeker C."/>
            <person name="Pinto D."/>
            <person name="Vollmers J."/>
            <person name="Rivas-Marin E."/>
            <person name="Kohn T."/>
            <person name="Peeters S.H."/>
            <person name="Heuer A."/>
            <person name="Rast P."/>
            <person name="Oberbeckmann S."/>
            <person name="Bunk B."/>
            <person name="Jeske O."/>
            <person name="Meyerdierks A."/>
            <person name="Storesund J.E."/>
            <person name="Kallscheuer N."/>
            <person name="Luecker S."/>
            <person name="Lage O.M."/>
            <person name="Pohl T."/>
            <person name="Merkel B.J."/>
            <person name="Hornburger P."/>
            <person name="Mueller R.-W."/>
            <person name="Bruemmer F."/>
            <person name="Labrenz M."/>
            <person name="Spormann A.M."/>
            <person name="Op den Camp H."/>
            <person name="Overmann J."/>
            <person name="Amann R."/>
            <person name="Jetten M.S.M."/>
            <person name="Mascher T."/>
            <person name="Medema M.H."/>
            <person name="Devos D.P."/>
            <person name="Kaster A.-K."/>
            <person name="Ovreas L."/>
            <person name="Rohde M."/>
            <person name="Galperin M.Y."/>
            <person name="Jogler C."/>
        </authorList>
    </citation>
    <scope>NUCLEOTIDE SEQUENCE [LARGE SCALE GENOMIC DNA]</scope>
    <source>
        <strain evidence="1 2">Pan161</strain>
    </source>
</reference>
<keyword evidence="2" id="KW-1185">Reference proteome</keyword>
<dbReference type="Proteomes" id="UP000316855">
    <property type="component" value="Chromosome"/>
</dbReference>
<dbReference type="EMBL" id="CP036343">
    <property type="protein sequence ID" value="QDT89675.1"/>
    <property type="molecule type" value="Genomic_DNA"/>
</dbReference>
<gene>
    <name evidence="1" type="ORF">Pan161_13070</name>
</gene>
<sequence length="135" mass="15884">MGSAMIESQIQLEATRDAKVRKQIRETVLREVDFKGNESTAEIAVKSPRATEKMDAWKSLLRTGQVTRIETRKLRYQKTISRRWFQHGQNVQQTRTMILTRDHSDLVETRQQSEINLAVKRTSTREQSPLFTYRF</sequence>
<name>A0A517V9J6_9PLAN</name>
<evidence type="ECO:0000313" key="1">
    <source>
        <dbReference type="EMBL" id="QDT89675.1"/>
    </source>
</evidence>
<dbReference type="AlphaFoldDB" id="A0A517V9J6"/>
<organism evidence="1 2">
    <name type="scientific">Gimesia algae</name>
    <dbReference type="NCBI Taxonomy" id="2527971"/>
    <lineage>
        <taxon>Bacteria</taxon>
        <taxon>Pseudomonadati</taxon>
        <taxon>Planctomycetota</taxon>
        <taxon>Planctomycetia</taxon>
        <taxon>Planctomycetales</taxon>
        <taxon>Planctomycetaceae</taxon>
        <taxon>Gimesia</taxon>
    </lineage>
</organism>
<evidence type="ECO:0000313" key="2">
    <source>
        <dbReference type="Proteomes" id="UP000316855"/>
    </source>
</evidence>